<dbReference type="InterPro" id="IPR051310">
    <property type="entry name" value="MCP_chemotaxis"/>
</dbReference>
<evidence type="ECO:0000313" key="7">
    <source>
        <dbReference type="EMBL" id="MFC3625202.1"/>
    </source>
</evidence>
<accession>A0ABV7TP97</accession>
<evidence type="ECO:0000256" key="3">
    <source>
        <dbReference type="PROSITE-ProRule" id="PRU00284"/>
    </source>
</evidence>
<dbReference type="InterPro" id="IPR004089">
    <property type="entry name" value="MCPsignal_dom"/>
</dbReference>
<evidence type="ECO:0000256" key="5">
    <source>
        <dbReference type="SAM" id="Phobius"/>
    </source>
</evidence>
<comment type="caution">
    <text evidence="7">The sequence shown here is derived from an EMBL/GenBank/DDBJ whole genome shotgun (WGS) entry which is preliminary data.</text>
</comment>
<protein>
    <submittedName>
        <fullName evidence="7">Methyl-accepting chemotaxis protein</fullName>
    </submittedName>
</protein>
<evidence type="ECO:0000259" key="6">
    <source>
        <dbReference type="PROSITE" id="PS50111"/>
    </source>
</evidence>
<dbReference type="SMART" id="SM00283">
    <property type="entry name" value="MA"/>
    <property type="match status" value="1"/>
</dbReference>
<dbReference type="Pfam" id="PF12729">
    <property type="entry name" value="4HB_MCP_1"/>
    <property type="match status" value="1"/>
</dbReference>
<feature type="region of interest" description="Disordered" evidence="4">
    <location>
        <begin position="299"/>
        <end position="355"/>
    </location>
</feature>
<keyword evidence="8" id="KW-1185">Reference proteome</keyword>
<evidence type="ECO:0000313" key="8">
    <source>
        <dbReference type="Proteomes" id="UP001595636"/>
    </source>
</evidence>
<keyword evidence="3" id="KW-0807">Transducer</keyword>
<feature type="domain" description="Methyl-accepting transducer" evidence="6">
    <location>
        <begin position="284"/>
        <end position="499"/>
    </location>
</feature>
<keyword evidence="5" id="KW-0472">Membrane</keyword>
<feature type="transmembrane region" description="Helical" evidence="5">
    <location>
        <begin position="12"/>
        <end position="30"/>
    </location>
</feature>
<sequence>MLSNLSIKAKIGALLAVAIIALLVVVLISFKGLQYNQQMIHEVGVVRMPSVQGLQIINEAQTAIRSYDRAIDSRAAYPDEVQDIDGFLSQKKEAWARVDKGWGIYAPLPQTEEEALIWKQFEQDWAAWKAANDKLNEQALAIQRAAPELRAELFASFHRSLLASRPLFSAAEQGLGKLIDLNLKIGDEAVAEANRGAETALLSMYIAGGVALVLLVLLGLVILRSVLAQLGGEPALVSEIVRKVAAGDLTVQVEVKKGDDSSMLAGVKQMIDKLSGIIAEVRTAAEGLASASEEVSASANTLSQNATEQASSVEQTSSSMEEISSTVAQNAENASVTDGIASKSARDARSGGDAVGKTVGAMRQIAQKISIIDDIAYQTNLLALNAAIEAARAGDHGKGFAVVAAEVRKLAERSQVAAQEISGLANNSVDQAENAGKLLDDMVPSIGKTADLVKEIAAASAEQRGGLEQINSAIVQLSQTTQANASASEELSATAEEMSAQAIQLQELMQFFKTTDSGRVLSLRGGHGSKGRSALTGHRAAPSGEIDDSAFVNF</sequence>
<feature type="region of interest" description="Disordered" evidence="4">
    <location>
        <begin position="523"/>
        <end position="542"/>
    </location>
</feature>
<keyword evidence="5" id="KW-1133">Transmembrane helix</keyword>
<evidence type="ECO:0000256" key="4">
    <source>
        <dbReference type="SAM" id="MobiDB-lite"/>
    </source>
</evidence>
<name>A0ABV7TP97_9NEIS</name>
<dbReference type="Gene3D" id="1.10.287.950">
    <property type="entry name" value="Methyl-accepting chemotaxis protein"/>
    <property type="match status" value="1"/>
</dbReference>
<organism evidence="7 8">
    <name type="scientific">Vogesella amnigena</name>
    <dbReference type="NCBI Taxonomy" id="1507449"/>
    <lineage>
        <taxon>Bacteria</taxon>
        <taxon>Pseudomonadati</taxon>
        <taxon>Pseudomonadota</taxon>
        <taxon>Betaproteobacteria</taxon>
        <taxon>Neisseriales</taxon>
        <taxon>Chromobacteriaceae</taxon>
        <taxon>Vogesella</taxon>
    </lineage>
</organism>
<dbReference type="PANTHER" id="PTHR43531">
    <property type="entry name" value="PROTEIN ICFG"/>
    <property type="match status" value="1"/>
</dbReference>
<evidence type="ECO:0000256" key="1">
    <source>
        <dbReference type="ARBA" id="ARBA00022500"/>
    </source>
</evidence>
<dbReference type="SUPFAM" id="SSF58104">
    <property type="entry name" value="Methyl-accepting chemotaxis protein (MCP) signaling domain"/>
    <property type="match status" value="1"/>
</dbReference>
<reference evidence="8" key="1">
    <citation type="journal article" date="2019" name="Int. J. Syst. Evol. Microbiol.">
        <title>The Global Catalogue of Microorganisms (GCM) 10K type strain sequencing project: providing services to taxonomists for standard genome sequencing and annotation.</title>
        <authorList>
            <consortium name="The Broad Institute Genomics Platform"/>
            <consortium name="The Broad Institute Genome Sequencing Center for Infectious Disease"/>
            <person name="Wu L."/>
            <person name="Ma J."/>
        </authorList>
    </citation>
    <scope>NUCLEOTIDE SEQUENCE [LARGE SCALE GENOMIC DNA]</scope>
    <source>
        <strain evidence="8">KCTC 42195</strain>
    </source>
</reference>
<comment type="similarity">
    <text evidence="2">Belongs to the methyl-accepting chemotaxis (MCP) protein family.</text>
</comment>
<keyword evidence="5" id="KW-0812">Transmembrane</keyword>
<dbReference type="InterPro" id="IPR004090">
    <property type="entry name" value="Chemotax_Me-accpt_rcpt"/>
</dbReference>
<dbReference type="PANTHER" id="PTHR43531:SF11">
    <property type="entry name" value="METHYL-ACCEPTING CHEMOTAXIS PROTEIN 3"/>
    <property type="match status" value="1"/>
</dbReference>
<evidence type="ECO:0000256" key="2">
    <source>
        <dbReference type="ARBA" id="ARBA00029447"/>
    </source>
</evidence>
<dbReference type="PROSITE" id="PS50111">
    <property type="entry name" value="CHEMOTAXIS_TRANSDUC_2"/>
    <property type="match status" value="1"/>
</dbReference>
<feature type="transmembrane region" description="Helical" evidence="5">
    <location>
        <begin position="202"/>
        <end position="223"/>
    </location>
</feature>
<gene>
    <name evidence="7" type="ORF">ACFOKJ_03455</name>
</gene>
<feature type="compositionally biased region" description="Polar residues" evidence="4">
    <location>
        <begin position="300"/>
        <end position="336"/>
    </location>
</feature>
<proteinExistence type="inferred from homology"/>
<dbReference type="InterPro" id="IPR024478">
    <property type="entry name" value="HlyB_4HB_MCP"/>
</dbReference>
<dbReference type="Pfam" id="PF00015">
    <property type="entry name" value="MCPsignal"/>
    <property type="match status" value="1"/>
</dbReference>
<dbReference type="Proteomes" id="UP001595636">
    <property type="component" value="Unassembled WGS sequence"/>
</dbReference>
<dbReference type="EMBL" id="JBHRYH010000008">
    <property type="protein sequence ID" value="MFC3625202.1"/>
    <property type="molecule type" value="Genomic_DNA"/>
</dbReference>
<dbReference type="PRINTS" id="PR00260">
    <property type="entry name" value="CHEMTRNSDUCR"/>
</dbReference>
<dbReference type="RefSeq" id="WP_390276684.1">
    <property type="nucleotide sequence ID" value="NZ_JBHRYH010000008.1"/>
</dbReference>
<keyword evidence="1" id="KW-0145">Chemotaxis</keyword>